<name>A0AAV0LSP8_9ROSI</name>
<keyword evidence="1" id="KW-0472">Membrane</keyword>
<gene>
    <name evidence="3" type="ORF">LITE_LOCUS25511</name>
</gene>
<evidence type="ECO:0000313" key="3">
    <source>
        <dbReference type="EMBL" id="CAI0437574.1"/>
    </source>
</evidence>
<dbReference type="InterPro" id="IPR022617">
    <property type="entry name" value="Rad60/SUMO-like_dom"/>
</dbReference>
<evidence type="ECO:0000313" key="4">
    <source>
        <dbReference type="Proteomes" id="UP001154282"/>
    </source>
</evidence>
<evidence type="ECO:0000259" key="2">
    <source>
        <dbReference type="Pfam" id="PF11976"/>
    </source>
</evidence>
<keyword evidence="4" id="KW-1185">Reference proteome</keyword>
<dbReference type="SUPFAM" id="SSF54236">
    <property type="entry name" value="Ubiquitin-like"/>
    <property type="match status" value="1"/>
</dbReference>
<keyword evidence="1" id="KW-0812">Transmembrane</keyword>
<evidence type="ECO:0000256" key="1">
    <source>
        <dbReference type="SAM" id="Phobius"/>
    </source>
</evidence>
<keyword evidence="1" id="KW-1133">Transmembrane helix</keyword>
<dbReference type="EMBL" id="CAMGYJ010000006">
    <property type="protein sequence ID" value="CAI0437574.1"/>
    <property type="molecule type" value="Genomic_DNA"/>
</dbReference>
<dbReference type="Pfam" id="PF11976">
    <property type="entry name" value="Rad60-SLD"/>
    <property type="match status" value="1"/>
</dbReference>
<reference evidence="3" key="1">
    <citation type="submission" date="2022-08" db="EMBL/GenBank/DDBJ databases">
        <authorList>
            <person name="Gutierrez-Valencia J."/>
        </authorList>
    </citation>
    <scope>NUCLEOTIDE SEQUENCE</scope>
</reference>
<dbReference type="Gene3D" id="3.10.20.90">
    <property type="entry name" value="Phosphatidylinositol 3-kinase Catalytic Subunit, Chain A, domain 1"/>
    <property type="match status" value="1"/>
</dbReference>
<dbReference type="AlphaFoldDB" id="A0AAV0LSP8"/>
<dbReference type="PANTHER" id="PTHR10562">
    <property type="entry name" value="SMALL UBIQUITIN-RELATED MODIFIER"/>
    <property type="match status" value="1"/>
</dbReference>
<dbReference type="InterPro" id="IPR029071">
    <property type="entry name" value="Ubiquitin-like_domsf"/>
</dbReference>
<feature type="domain" description="Rad60/SUMO-like" evidence="2">
    <location>
        <begin position="25"/>
        <end position="80"/>
    </location>
</feature>
<proteinExistence type="predicted"/>
<organism evidence="3 4">
    <name type="scientific">Linum tenue</name>
    <dbReference type="NCBI Taxonomy" id="586396"/>
    <lineage>
        <taxon>Eukaryota</taxon>
        <taxon>Viridiplantae</taxon>
        <taxon>Streptophyta</taxon>
        <taxon>Embryophyta</taxon>
        <taxon>Tracheophyta</taxon>
        <taxon>Spermatophyta</taxon>
        <taxon>Magnoliopsida</taxon>
        <taxon>eudicotyledons</taxon>
        <taxon>Gunneridae</taxon>
        <taxon>Pentapetalae</taxon>
        <taxon>rosids</taxon>
        <taxon>fabids</taxon>
        <taxon>Malpighiales</taxon>
        <taxon>Linaceae</taxon>
        <taxon>Linum</taxon>
    </lineage>
</organism>
<feature type="transmembrane region" description="Helical" evidence="1">
    <location>
        <begin position="85"/>
        <end position="109"/>
    </location>
</feature>
<protein>
    <recommendedName>
        <fullName evidence="2">Rad60/SUMO-like domain-containing protein</fullName>
    </recommendedName>
</protein>
<sequence>MESNSSRRTSRESRVMDKEPQNIIVKVLGMDGSSILFRINQATPLRRLMLSYCDWKELVVDDVYFLHNGRRLLRDDTAQKVSHRWLAYIDTFFSLQFIAPIRLLVYIMVAT</sequence>
<dbReference type="Proteomes" id="UP001154282">
    <property type="component" value="Unassembled WGS sequence"/>
</dbReference>
<accession>A0AAV0LSP8</accession>
<comment type="caution">
    <text evidence="3">The sequence shown here is derived from an EMBL/GenBank/DDBJ whole genome shotgun (WGS) entry which is preliminary data.</text>
</comment>